<gene>
    <name evidence="3" type="ORF">GCM10011509_12340</name>
</gene>
<keyword evidence="2" id="KW-1133">Transmembrane helix</keyword>
<dbReference type="Pfam" id="PF06210">
    <property type="entry name" value="DUF1003"/>
    <property type="match status" value="1"/>
</dbReference>
<keyword evidence="2" id="KW-0472">Membrane</keyword>
<dbReference type="InterPro" id="IPR010406">
    <property type="entry name" value="DUF1003"/>
</dbReference>
<organism evidence="3 4">
    <name type="scientific">Ornithinimicrobium pekingense</name>
    <dbReference type="NCBI Taxonomy" id="384677"/>
    <lineage>
        <taxon>Bacteria</taxon>
        <taxon>Bacillati</taxon>
        <taxon>Actinomycetota</taxon>
        <taxon>Actinomycetes</taxon>
        <taxon>Micrococcales</taxon>
        <taxon>Ornithinimicrobiaceae</taxon>
        <taxon>Ornithinimicrobium</taxon>
    </lineage>
</organism>
<feature type="transmembrane region" description="Helical" evidence="2">
    <location>
        <begin position="84"/>
        <end position="106"/>
    </location>
</feature>
<protein>
    <submittedName>
        <fullName evidence="3">Membrane protein</fullName>
    </submittedName>
</protein>
<keyword evidence="2" id="KW-0812">Transmembrane</keyword>
<dbReference type="PANTHER" id="PTHR41386">
    <property type="entry name" value="INTEGRAL MEMBRANE PROTEIN-RELATED"/>
    <property type="match status" value="1"/>
</dbReference>
<dbReference type="Proteomes" id="UP000662111">
    <property type="component" value="Unassembled WGS sequence"/>
</dbReference>
<dbReference type="EMBL" id="BMLB01000002">
    <property type="protein sequence ID" value="GGK65590.1"/>
    <property type="molecule type" value="Genomic_DNA"/>
</dbReference>
<evidence type="ECO:0000313" key="3">
    <source>
        <dbReference type="EMBL" id="GGK65590.1"/>
    </source>
</evidence>
<sequence>MSEPARRRPATSDRLAAERLDQPLAKRRRWVTQRRMDPESFGAFAERFARFMGTARFLVWMTLFVIVWIAWNVLAPASLTFDPYAFIFLTLMLSLQASYAAPLILLAQNRQADRDRVQVEQDRARDEQGLADTEFLTREVAALRLAMREVATRDFVRSELRGLLEEMETRAEERGREQGRAERGRPGPADA</sequence>
<comment type="caution">
    <text evidence="3">The sequence shown here is derived from an EMBL/GenBank/DDBJ whole genome shotgun (WGS) entry which is preliminary data.</text>
</comment>
<feature type="transmembrane region" description="Helical" evidence="2">
    <location>
        <begin position="57"/>
        <end position="78"/>
    </location>
</feature>
<keyword evidence="4" id="KW-1185">Reference proteome</keyword>
<evidence type="ECO:0000313" key="4">
    <source>
        <dbReference type="Proteomes" id="UP000662111"/>
    </source>
</evidence>
<dbReference type="PANTHER" id="PTHR41386:SF1">
    <property type="entry name" value="MEMBRANE PROTEIN"/>
    <property type="match status" value="1"/>
</dbReference>
<dbReference type="RefSeq" id="WP_022920280.1">
    <property type="nucleotide sequence ID" value="NZ_BMLB01000002.1"/>
</dbReference>
<evidence type="ECO:0000256" key="1">
    <source>
        <dbReference type="SAM" id="MobiDB-lite"/>
    </source>
</evidence>
<accession>A0ABQ2F6B6</accession>
<reference evidence="4" key="1">
    <citation type="journal article" date="2019" name="Int. J. Syst. Evol. Microbiol.">
        <title>The Global Catalogue of Microorganisms (GCM) 10K type strain sequencing project: providing services to taxonomists for standard genome sequencing and annotation.</title>
        <authorList>
            <consortium name="The Broad Institute Genomics Platform"/>
            <consortium name="The Broad Institute Genome Sequencing Center for Infectious Disease"/>
            <person name="Wu L."/>
            <person name="Ma J."/>
        </authorList>
    </citation>
    <scope>NUCLEOTIDE SEQUENCE [LARGE SCALE GENOMIC DNA]</scope>
    <source>
        <strain evidence="4">CGMCC 1.5362</strain>
    </source>
</reference>
<evidence type="ECO:0000256" key="2">
    <source>
        <dbReference type="SAM" id="Phobius"/>
    </source>
</evidence>
<feature type="compositionally biased region" description="Basic and acidic residues" evidence="1">
    <location>
        <begin position="167"/>
        <end position="185"/>
    </location>
</feature>
<name>A0ABQ2F6B6_9MICO</name>
<feature type="region of interest" description="Disordered" evidence="1">
    <location>
        <begin position="167"/>
        <end position="191"/>
    </location>
</feature>
<proteinExistence type="predicted"/>